<feature type="non-terminal residue" evidence="2">
    <location>
        <position position="1"/>
    </location>
</feature>
<feature type="region of interest" description="Disordered" evidence="1">
    <location>
        <begin position="521"/>
        <end position="646"/>
    </location>
</feature>
<feature type="compositionally biased region" description="Polar residues" evidence="1">
    <location>
        <begin position="398"/>
        <end position="409"/>
    </location>
</feature>
<proteinExistence type="predicted"/>
<dbReference type="AlphaFoldDB" id="A0AAE0KSB8"/>
<sequence length="646" mass="69640">AEEMLLKDQLERDSKVAAVERERQLRILAEDETKNNLHSLEAARAREMVAQREEAQLLQEAAKRDKRWYEEQKDSRKAYLTSEQALAARETEARAMRITDIERTQRQRELEAQLGDQRRTYEAKNREEEEATRVVLEALEAERRRDKELEMELQLKAAELNHRIEHAEIASSKQEEVVRDERHRFHQLREEMANRIAQQEGDSRRRHEEIMSRMALEREKQLLELDKMWRKNTQQEELKRLQDLSTRQELARQENEERFRQKEAGLASEVGELHLRADPRAGEPDYVPPPLFPEDDDDGPLPAHRYSSVLDGLHGEGGRAAGPPLGMEPPYPAHSMSDPSDPSDSLSADVSDASIHREATDVYPNTDRRTSSERPPVDRSTLQSTGPMPAPAFEQRPPVSTSRITTPDTTLRRDALGVAERLAPGLAPGSGSGSLSASSGVRSGSLSLSGSGSGSGHDLGSASGSGSGLGSGSVLSYGSGSGGRSGSIPAPSSLHSPVPSTYLTSPASSIPNSEFASAPISTVTGSHSGSGSREVSSSGLGSGSALGSGSGSSRLSGGTSHHTATSHYTATSHHSRGSHYSASNPLSESPLPSMSVRSHSRSGAAHEPMMPSSPGAPALMTSPGDHSQRGPGALGVPLASAASASC</sequence>
<gene>
    <name evidence="2" type="ORF">CYMTET_32045</name>
</gene>
<feature type="compositionally biased region" description="Polar residues" evidence="1">
    <location>
        <begin position="578"/>
        <end position="597"/>
    </location>
</feature>
<feature type="compositionally biased region" description="Low complexity" evidence="1">
    <location>
        <begin position="525"/>
        <end position="539"/>
    </location>
</feature>
<feature type="compositionally biased region" description="Gly residues" evidence="1">
    <location>
        <begin position="451"/>
        <end position="471"/>
    </location>
</feature>
<feature type="compositionally biased region" description="Basic and acidic residues" evidence="1">
    <location>
        <begin position="110"/>
        <end position="127"/>
    </location>
</feature>
<feature type="compositionally biased region" description="Low complexity" evidence="1">
    <location>
        <begin position="551"/>
        <end position="572"/>
    </location>
</feature>
<feature type="compositionally biased region" description="Gly residues" evidence="1">
    <location>
        <begin position="540"/>
        <end position="550"/>
    </location>
</feature>
<evidence type="ECO:0000256" key="1">
    <source>
        <dbReference type="SAM" id="MobiDB-lite"/>
    </source>
</evidence>
<name>A0AAE0KSB8_9CHLO</name>
<comment type="caution">
    <text evidence="2">The sequence shown here is derived from an EMBL/GenBank/DDBJ whole genome shotgun (WGS) entry which is preliminary data.</text>
</comment>
<dbReference type="Proteomes" id="UP001190700">
    <property type="component" value="Unassembled WGS sequence"/>
</dbReference>
<evidence type="ECO:0000313" key="3">
    <source>
        <dbReference type="Proteomes" id="UP001190700"/>
    </source>
</evidence>
<organism evidence="2 3">
    <name type="scientific">Cymbomonas tetramitiformis</name>
    <dbReference type="NCBI Taxonomy" id="36881"/>
    <lineage>
        <taxon>Eukaryota</taxon>
        <taxon>Viridiplantae</taxon>
        <taxon>Chlorophyta</taxon>
        <taxon>Pyramimonadophyceae</taxon>
        <taxon>Pyramimonadales</taxon>
        <taxon>Pyramimonadaceae</taxon>
        <taxon>Cymbomonas</taxon>
    </lineage>
</organism>
<feature type="compositionally biased region" description="Basic and acidic residues" evidence="1">
    <location>
        <begin position="249"/>
        <end position="263"/>
    </location>
</feature>
<feature type="compositionally biased region" description="Basic and acidic residues" evidence="1">
    <location>
        <begin position="271"/>
        <end position="283"/>
    </location>
</feature>
<reference evidence="2 3" key="1">
    <citation type="journal article" date="2015" name="Genome Biol. Evol.">
        <title>Comparative Genomics of a Bacterivorous Green Alga Reveals Evolutionary Causalities and Consequences of Phago-Mixotrophic Mode of Nutrition.</title>
        <authorList>
            <person name="Burns J.A."/>
            <person name="Paasch A."/>
            <person name="Narechania A."/>
            <person name="Kim E."/>
        </authorList>
    </citation>
    <scope>NUCLEOTIDE SEQUENCE [LARGE SCALE GENOMIC DNA]</scope>
    <source>
        <strain evidence="2 3">PLY_AMNH</strain>
    </source>
</reference>
<feature type="compositionally biased region" description="Low complexity" evidence="1">
    <location>
        <begin position="422"/>
        <end position="450"/>
    </location>
</feature>
<feature type="compositionally biased region" description="Basic and acidic residues" evidence="1">
    <location>
        <begin position="354"/>
        <end position="377"/>
    </location>
</feature>
<dbReference type="EMBL" id="LGRX02019141">
    <property type="protein sequence ID" value="KAK3258933.1"/>
    <property type="molecule type" value="Genomic_DNA"/>
</dbReference>
<accession>A0AAE0KSB8</accession>
<feature type="region of interest" description="Disordered" evidence="1">
    <location>
        <begin position="110"/>
        <end position="131"/>
    </location>
</feature>
<feature type="compositionally biased region" description="Low complexity" evidence="1">
    <location>
        <begin position="333"/>
        <end position="353"/>
    </location>
</feature>
<evidence type="ECO:0000313" key="2">
    <source>
        <dbReference type="EMBL" id="KAK3258933.1"/>
    </source>
</evidence>
<keyword evidence="3" id="KW-1185">Reference proteome</keyword>
<feature type="region of interest" description="Disordered" evidence="1">
    <location>
        <begin position="242"/>
        <end position="499"/>
    </location>
</feature>
<protein>
    <submittedName>
        <fullName evidence="2">Uncharacterized protein</fullName>
    </submittedName>
</protein>